<keyword evidence="2" id="KW-0812">Transmembrane</keyword>
<feature type="compositionally biased region" description="Polar residues" evidence="1">
    <location>
        <begin position="1"/>
        <end position="11"/>
    </location>
</feature>
<protein>
    <recommendedName>
        <fullName evidence="5">Transmembrane protein</fullName>
    </recommendedName>
</protein>
<evidence type="ECO:0000313" key="3">
    <source>
        <dbReference type="EMBL" id="CAL8101908.1"/>
    </source>
</evidence>
<evidence type="ECO:0000256" key="2">
    <source>
        <dbReference type="SAM" id="Phobius"/>
    </source>
</evidence>
<sequence length="285" mass="31301">MSPNPSDSEVPSTASTISTLLSSTARPSLAKLPTAGPNPMPPGVTPSTVTTISSAFTKSTTSVPPKAASFDHIFEEPLQPAKVQANLTGSKSIPSISSKKSKVIKRPPPIRTLEHHHHHHPISVDSKTDFKTKKVDENKVNYLPYHPPVAVDQTGLIQSIGKPFNPNNAKYLPDPGDEFMITRRASEVRLKHVKLYGDVNSTIVDGLVATLKLFSVLIGISGFLFFVYVLGVSVLWTPMEFVRYFLDAHPFYKVVYIVGVVQPMAVAPYCRYALLNLKFIRTVHD</sequence>
<keyword evidence="4" id="KW-1185">Reference proteome</keyword>
<keyword evidence="2" id="KW-1133">Transmembrane helix</keyword>
<dbReference type="Proteomes" id="UP001642540">
    <property type="component" value="Unassembled WGS sequence"/>
</dbReference>
<gene>
    <name evidence="3" type="ORF">ODALV1_LOCUS10992</name>
</gene>
<evidence type="ECO:0008006" key="5">
    <source>
        <dbReference type="Google" id="ProtNLM"/>
    </source>
</evidence>
<proteinExistence type="predicted"/>
<name>A0ABP1QG81_9HEXA</name>
<feature type="region of interest" description="Disordered" evidence="1">
    <location>
        <begin position="1"/>
        <end position="49"/>
    </location>
</feature>
<keyword evidence="2" id="KW-0472">Membrane</keyword>
<dbReference type="EMBL" id="CAXLJM020000033">
    <property type="protein sequence ID" value="CAL8101908.1"/>
    <property type="molecule type" value="Genomic_DNA"/>
</dbReference>
<evidence type="ECO:0000313" key="4">
    <source>
        <dbReference type="Proteomes" id="UP001642540"/>
    </source>
</evidence>
<feature type="transmembrane region" description="Helical" evidence="2">
    <location>
        <begin position="213"/>
        <end position="234"/>
    </location>
</feature>
<feature type="compositionally biased region" description="Low complexity" evidence="1">
    <location>
        <begin position="12"/>
        <end position="25"/>
    </location>
</feature>
<reference evidence="3 4" key="1">
    <citation type="submission" date="2024-08" db="EMBL/GenBank/DDBJ databases">
        <authorList>
            <person name="Cucini C."/>
            <person name="Frati F."/>
        </authorList>
    </citation>
    <scope>NUCLEOTIDE SEQUENCE [LARGE SCALE GENOMIC DNA]</scope>
</reference>
<comment type="caution">
    <text evidence="3">The sequence shown here is derived from an EMBL/GenBank/DDBJ whole genome shotgun (WGS) entry which is preliminary data.</text>
</comment>
<evidence type="ECO:0000256" key="1">
    <source>
        <dbReference type="SAM" id="MobiDB-lite"/>
    </source>
</evidence>
<feature type="transmembrane region" description="Helical" evidence="2">
    <location>
        <begin position="254"/>
        <end position="274"/>
    </location>
</feature>
<organism evidence="3 4">
    <name type="scientific">Orchesella dallaii</name>
    <dbReference type="NCBI Taxonomy" id="48710"/>
    <lineage>
        <taxon>Eukaryota</taxon>
        <taxon>Metazoa</taxon>
        <taxon>Ecdysozoa</taxon>
        <taxon>Arthropoda</taxon>
        <taxon>Hexapoda</taxon>
        <taxon>Collembola</taxon>
        <taxon>Entomobryomorpha</taxon>
        <taxon>Entomobryoidea</taxon>
        <taxon>Orchesellidae</taxon>
        <taxon>Orchesellinae</taxon>
        <taxon>Orchesella</taxon>
    </lineage>
</organism>
<accession>A0ABP1QG81</accession>